<feature type="transmembrane region" description="Helical" evidence="1">
    <location>
        <begin position="95"/>
        <end position="117"/>
    </location>
</feature>
<feature type="transmembrane region" description="Helical" evidence="1">
    <location>
        <begin position="190"/>
        <end position="208"/>
    </location>
</feature>
<protein>
    <submittedName>
        <fullName evidence="3">Phosphatase PAP2 family protein</fullName>
    </submittedName>
</protein>
<dbReference type="PANTHER" id="PTHR14969">
    <property type="entry name" value="SPHINGOSINE-1-PHOSPHATE PHOSPHOHYDROLASE"/>
    <property type="match status" value="1"/>
</dbReference>
<evidence type="ECO:0000256" key="1">
    <source>
        <dbReference type="SAM" id="Phobius"/>
    </source>
</evidence>
<dbReference type="PANTHER" id="PTHR14969:SF13">
    <property type="entry name" value="AT30094P"/>
    <property type="match status" value="1"/>
</dbReference>
<evidence type="ECO:0000259" key="2">
    <source>
        <dbReference type="SMART" id="SM00014"/>
    </source>
</evidence>
<organism evidence="3 4">
    <name type="scientific">Actinomadura nitritigenes</name>
    <dbReference type="NCBI Taxonomy" id="134602"/>
    <lineage>
        <taxon>Bacteria</taxon>
        <taxon>Bacillati</taxon>
        <taxon>Actinomycetota</taxon>
        <taxon>Actinomycetes</taxon>
        <taxon>Streptosporangiales</taxon>
        <taxon>Thermomonosporaceae</taxon>
        <taxon>Actinomadura</taxon>
    </lineage>
</organism>
<feature type="transmembrane region" description="Helical" evidence="1">
    <location>
        <begin position="70"/>
        <end position="88"/>
    </location>
</feature>
<keyword evidence="4" id="KW-1185">Reference proteome</keyword>
<comment type="caution">
    <text evidence="3">The sequence shown here is derived from an EMBL/GenBank/DDBJ whole genome shotgun (WGS) entry which is preliminary data.</text>
</comment>
<feature type="domain" description="Phosphatidic acid phosphatase type 2/haloperoxidase" evidence="2">
    <location>
        <begin position="96"/>
        <end position="203"/>
    </location>
</feature>
<proteinExistence type="predicted"/>
<dbReference type="RefSeq" id="WP_208270375.1">
    <property type="nucleotide sequence ID" value="NZ_BAAAGM010000066.1"/>
</dbReference>
<dbReference type="EMBL" id="JAGEOK010000023">
    <property type="protein sequence ID" value="MBO2442036.1"/>
    <property type="molecule type" value="Genomic_DNA"/>
</dbReference>
<dbReference type="Proteomes" id="UP000666915">
    <property type="component" value="Unassembled WGS sequence"/>
</dbReference>
<name>A0ABS3R7A7_9ACTN</name>
<feature type="transmembrane region" description="Helical" evidence="1">
    <location>
        <begin position="164"/>
        <end position="184"/>
    </location>
</feature>
<reference evidence="3 4" key="1">
    <citation type="submission" date="2021-03" db="EMBL/GenBank/DDBJ databases">
        <authorList>
            <person name="Kanchanasin P."/>
            <person name="Saeng-In P."/>
            <person name="Phongsopitanun W."/>
            <person name="Yuki M."/>
            <person name="Kudo T."/>
            <person name="Ohkuma M."/>
            <person name="Tanasupawat S."/>
        </authorList>
    </citation>
    <scope>NUCLEOTIDE SEQUENCE [LARGE SCALE GENOMIC DNA]</scope>
    <source>
        <strain evidence="3 4">L46</strain>
    </source>
</reference>
<feature type="transmembrane region" description="Helical" evidence="1">
    <location>
        <begin position="129"/>
        <end position="152"/>
    </location>
</feature>
<keyword evidence="1" id="KW-1133">Transmembrane helix</keyword>
<evidence type="ECO:0000313" key="3">
    <source>
        <dbReference type="EMBL" id="MBO2442036.1"/>
    </source>
</evidence>
<gene>
    <name evidence="3" type="ORF">J4557_31385</name>
</gene>
<keyword evidence="1" id="KW-0472">Membrane</keyword>
<keyword evidence="1" id="KW-0812">Transmembrane</keyword>
<dbReference type="InterPro" id="IPR036938">
    <property type="entry name" value="PAP2/HPO_sf"/>
</dbReference>
<evidence type="ECO:0000313" key="4">
    <source>
        <dbReference type="Proteomes" id="UP000666915"/>
    </source>
</evidence>
<sequence>MRAHRPGGGRADRRRPRALAAAAALATAAAVLDVLADGPLRHLDQWVFSGGLPPRTGAWHWTWRTIVNGGQYWIVGGLAGITAATAAWRRRSLPLLIRAGVWLACTELVVRSAQVLFARTAPLYGEDELFAAGHLSFPSGHSANAAACLLFIAAMTGASRGWTIAAHTLAALVAVAVVALGYHWPTDALAGWGIGTLLACAARVLVVPDATAREGRRRAAPVTAAPKDA</sequence>
<dbReference type="Pfam" id="PF01569">
    <property type="entry name" value="PAP2"/>
    <property type="match status" value="1"/>
</dbReference>
<accession>A0ABS3R7A7</accession>
<dbReference type="SUPFAM" id="SSF48317">
    <property type="entry name" value="Acid phosphatase/Vanadium-dependent haloperoxidase"/>
    <property type="match status" value="1"/>
</dbReference>
<dbReference type="Gene3D" id="1.20.144.10">
    <property type="entry name" value="Phosphatidic acid phosphatase type 2/haloperoxidase"/>
    <property type="match status" value="1"/>
</dbReference>
<dbReference type="SMART" id="SM00014">
    <property type="entry name" value="acidPPc"/>
    <property type="match status" value="1"/>
</dbReference>
<dbReference type="InterPro" id="IPR000326">
    <property type="entry name" value="PAP2/HPO"/>
</dbReference>